<dbReference type="HOGENOM" id="CLU_031037_0_0_0"/>
<sequence length="600" mass="67812">MILQELTTLYQRLQNNPDLDICEPGFSKENISFKIVIDRDGNFKSLEDLRTTEGKNVRPVKILVPKFDGKRTVGIKSYFLWDKSDYTIGWKKDEKAKEFSAVEMPKTHGAFIELLDEIAAETGLHHPAVAAIKNFSTNPATVEKLRANPKWEEFLNTFAVFEVEGFGKTVFDDPAITDAWRRYYAVSATGKEMEQGLCLVSGNLAALTTTLPTIKKGVGGKNDTPFVSCNIESGESYRLTKGQNAPISSTAAAQFTGALNYLIDTPKHNLKIGDTVTIFWAERNDKFSDAFGEMFDMKRVADDAHSKDLHIFLQRIRSGKLPDNLEHDDSRFFVLGLAPNAARVSVRFWHVDTVEQMAGKIGRHFEQLQLVRQFPDKEQEFPSMWQLLVETAALHETKNIPPNIVGPLMRSILSGHDYPKNLLSILVSRMRVDQGYNRLSYYRASFIKAILNRNYHKELAMSLDKDRTSVPYCLGRLFAVLEKNQEDSAEGNINATIRDRYFATASAKPKVVFALILRLAQNHLKKLKSVRPKSVGYRERLLGEIMGKLTDFPATLALEDQGEFAIGYYHQRQSFFTGKGNATVETSENQPETIELSEEE</sequence>
<evidence type="ECO:0000313" key="3">
    <source>
        <dbReference type="Proteomes" id="UP000030700"/>
    </source>
</evidence>
<keyword evidence="3" id="KW-1185">Reference proteome</keyword>
<evidence type="ECO:0000256" key="1">
    <source>
        <dbReference type="SAM" id="MobiDB-lite"/>
    </source>
</evidence>
<name>A0A0S6W415_9BACT</name>
<gene>
    <name evidence="2" type="ORF">U14_04343</name>
</gene>
<dbReference type="AlphaFoldDB" id="A0A0S6W415"/>
<dbReference type="Proteomes" id="UP000030700">
    <property type="component" value="Unassembled WGS sequence"/>
</dbReference>
<reference evidence="2" key="1">
    <citation type="journal article" date="2015" name="PeerJ">
        <title>First genomic representation of candidate bacterial phylum KSB3 points to enhanced environmental sensing as a trigger of wastewater bulking.</title>
        <authorList>
            <person name="Sekiguchi Y."/>
            <person name="Ohashi A."/>
            <person name="Parks D.H."/>
            <person name="Yamauchi T."/>
            <person name="Tyson G.W."/>
            <person name="Hugenholtz P."/>
        </authorList>
    </citation>
    <scope>NUCLEOTIDE SEQUENCE [LARGE SCALE GENOMIC DNA]</scope>
</reference>
<proteinExistence type="predicted"/>
<accession>A0A0S6W415</accession>
<organism evidence="2">
    <name type="scientific">Candidatus Moduliflexus flocculans</name>
    <dbReference type="NCBI Taxonomy" id="1499966"/>
    <lineage>
        <taxon>Bacteria</taxon>
        <taxon>Candidatus Moduliflexota</taxon>
        <taxon>Candidatus Moduliflexia</taxon>
        <taxon>Candidatus Moduliflexales</taxon>
        <taxon>Candidatus Moduliflexaceae</taxon>
    </lineage>
</organism>
<feature type="region of interest" description="Disordered" evidence="1">
    <location>
        <begin position="580"/>
        <end position="600"/>
    </location>
</feature>
<evidence type="ECO:0000313" key="2">
    <source>
        <dbReference type="EMBL" id="GAK53084.1"/>
    </source>
</evidence>
<dbReference type="CDD" id="cd09757">
    <property type="entry name" value="Cas8c_I-C"/>
    <property type="match status" value="1"/>
</dbReference>
<protein>
    <submittedName>
        <fullName evidence="2">CRISPR-associated protein, Csd1 family</fullName>
    </submittedName>
</protein>
<dbReference type="Pfam" id="PF09709">
    <property type="entry name" value="Cas_Csd1"/>
    <property type="match status" value="1"/>
</dbReference>
<dbReference type="STRING" id="1499966.U14_04343"/>
<dbReference type="NCBIfam" id="TIGR01863">
    <property type="entry name" value="cas_Csd1"/>
    <property type="match status" value="1"/>
</dbReference>
<feature type="compositionally biased region" description="Polar residues" evidence="1">
    <location>
        <begin position="583"/>
        <end position="592"/>
    </location>
</feature>
<dbReference type="InterPro" id="IPR010144">
    <property type="entry name" value="CRISPR-assoc_prot_Csd1-typ"/>
</dbReference>
<dbReference type="EMBL" id="DF820459">
    <property type="protein sequence ID" value="GAK53084.1"/>
    <property type="molecule type" value="Genomic_DNA"/>
</dbReference>